<sequence>MTTIDSIHEVIKLANLINSQNDEREILAKVLTQSPEELSLWEFLNSLSDHHTIVIRNLMYVGGLLNTMDMTFMDYYNHLSTSLEANRRKAIEKIYEKYPCIPQYLTKAIDFAKDANIDINSL</sequence>
<dbReference type="AlphaFoldDB" id="A0A0G4PZA9"/>
<protein>
    <submittedName>
        <fullName evidence="1">Uncharacterized protein</fullName>
    </submittedName>
</protein>
<proteinExistence type="predicted"/>
<dbReference type="Proteomes" id="UP000183920">
    <property type="component" value="Unassembled WGS sequence"/>
</dbReference>
<gene>
    <name evidence="1" type="ORF">BN1804_00209</name>
</gene>
<organism evidence="1 2">
    <name type="scientific">Proteus penneri</name>
    <dbReference type="NCBI Taxonomy" id="102862"/>
    <lineage>
        <taxon>Bacteria</taxon>
        <taxon>Pseudomonadati</taxon>
        <taxon>Pseudomonadota</taxon>
        <taxon>Gammaproteobacteria</taxon>
        <taxon>Enterobacterales</taxon>
        <taxon>Morganellaceae</taxon>
        <taxon>Proteus</taxon>
    </lineage>
</organism>
<evidence type="ECO:0000313" key="2">
    <source>
        <dbReference type="Proteomes" id="UP000183920"/>
    </source>
</evidence>
<name>A0A0G4PZA9_9GAMM</name>
<evidence type="ECO:0000313" key="1">
    <source>
        <dbReference type="EMBL" id="CRL59037.1"/>
    </source>
</evidence>
<dbReference type="EMBL" id="CVRY01000001">
    <property type="protein sequence ID" value="CRL59037.1"/>
    <property type="molecule type" value="Genomic_DNA"/>
</dbReference>
<reference evidence="2" key="1">
    <citation type="submission" date="2015-06" db="EMBL/GenBank/DDBJ databases">
        <authorList>
            <person name="Urmite Genomes"/>
        </authorList>
    </citation>
    <scope>NUCLEOTIDE SEQUENCE [LARGE SCALE GENOMIC DNA]</scope>
    <source>
        <strain evidence="2">CSUR P1867</strain>
    </source>
</reference>
<dbReference type="RefSeq" id="WP_072062643.1">
    <property type="nucleotide sequence ID" value="NZ_CVRY01000001.1"/>
</dbReference>
<accession>A0A0G4PZA9</accession>